<organism evidence="3 4">
    <name type="scientific">Mesonia algae</name>
    <dbReference type="NCBI Taxonomy" id="213248"/>
    <lineage>
        <taxon>Bacteria</taxon>
        <taxon>Pseudomonadati</taxon>
        <taxon>Bacteroidota</taxon>
        <taxon>Flavobacteriia</taxon>
        <taxon>Flavobacteriales</taxon>
        <taxon>Flavobacteriaceae</taxon>
        <taxon>Mesonia</taxon>
    </lineage>
</organism>
<keyword evidence="1" id="KW-0472">Membrane</keyword>
<evidence type="ECO:0000256" key="2">
    <source>
        <dbReference type="SAM" id="SignalP"/>
    </source>
</evidence>
<feature type="signal peptide" evidence="2">
    <location>
        <begin position="1"/>
        <end position="25"/>
    </location>
</feature>
<evidence type="ECO:0008006" key="5">
    <source>
        <dbReference type="Google" id="ProtNLM"/>
    </source>
</evidence>
<sequence length="69" mass="7507">MKNKKSFLIAFALVGLSLLPMTVQAQLPGFMDDVDDETPAAPIDGFISLAILMGGIIGYRKLKDDKTQH</sequence>
<keyword evidence="2" id="KW-0732">Signal</keyword>
<feature type="chain" id="PRO_5016153329" description="Secreted protein with PEP-CTERM sorting signal" evidence="2">
    <location>
        <begin position="26"/>
        <end position="69"/>
    </location>
</feature>
<dbReference type="EMBL" id="QKYV01000001">
    <property type="protein sequence ID" value="PZW43731.1"/>
    <property type="molecule type" value="Genomic_DNA"/>
</dbReference>
<dbReference type="RefSeq" id="WP_111539427.1">
    <property type="nucleotide sequence ID" value="NZ_QKYV01000001.1"/>
</dbReference>
<evidence type="ECO:0000256" key="1">
    <source>
        <dbReference type="SAM" id="Phobius"/>
    </source>
</evidence>
<feature type="transmembrane region" description="Helical" evidence="1">
    <location>
        <begin position="41"/>
        <end position="59"/>
    </location>
</feature>
<dbReference type="Proteomes" id="UP000249542">
    <property type="component" value="Unassembled WGS sequence"/>
</dbReference>
<proteinExistence type="predicted"/>
<evidence type="ECO:0000313" key="3">
    <source>
        <dbReference type="EMBL" id="PZW43731.1"/>
    </source>
</evidence>
<keyword evidence="4" id="KW-1185">Reference proteome</keyword>
<keyword evidence="1" id="KW-0812">Transmembrane</keyword>
<name>A0A2W7I9Z8_9FLAO</name>
<protein>
    <recommendedName>
        <fullName evidence="5">Secreted protein with PEP-CTERM sorting signal</fullName>
    </recommendedName>
</protein>
<dbReference type="AlphaFoldDB" id="A0A2W7I9Z8"/>
<gene>
    <name evidence="3" type="ORF">LX95_00055</name>
</gene>
<reference evidence="3 4" key="1">
    <citation type="submission" date="2018-06" db="EMBL/GenBank/DDBJ databases">
        <title>Genomic Encyclopedia of Archaeal and Bacterial Type Strains, Phase II (KMG-II): from individual species to whole genera.</title>
        <authorList>
            <person name="Goeker M."/>
        </authorList>
    </citation>
    <scope>NUCLEOTIDE SEQUENCE [LARGE SCALE GENOMIC DNA]</scope>
    <source>
        <strain evidence="3 4">DSM 15361</strain>
    </source>
</reference>
<evidence type="ECO:0000313" key="4">
    <source>
        <dbReference type="Proteomes" id="UP000249542"/>
    </source>
</evidence>
<keyword evidence="1" id="KW-1133">Transmembrane helix</keyword>
<comment type="caution">
    <text evidence="3">The sequence shown here is derived from an EMBL/GenBank/DDBJ whole genome shotgun (WGS) entry which is preliminary data.</text>
</comment>
<accession>A0A2W7I9Z8</accession>